<evidence type="ECO:0000259" key="5">
    <source>
        <dbReference type="SMART" id="SM00903"/>
    </source>
</evidence>
<reference evidence="6" key="2">
    <citation type="journal article" date="2023" name="Proc. Natl. Acad. Sci. U.S.A.">
        <title>A global phylogenomic analysis of the shiitake genus Lentinula.</title>
        <authorList>
            <person name="Sierra-Patev S."/>
            <person name="Min B."/>
            <person name="Naranjo-Ortiz M."/>
            <person name="Looney B."/>
            <person name="Konkel Z."/>
            <person name="Slot J.C."/>
            <person name="Sakamoto Y."/>
            <person name="Steenwyk J.L."/>
            <person name="Rokas A."/>
            <person name="Carro J."/>
            <person name="Camarero S."/>
            <person name="Ferreira P."/>
            <person name="Molpeceres G."/>
            <person name="Ruiz-Duenas F.J."/>
            <person name="Serrano A."/>
            <person name="Henrissat B."/>
            <person name="Drula E."/>
            <person name="Hughes K.W."/>
            <person name="Mata J.L."/>
            <person name="Ishikawa N.K."/>
            <person name="Vargas-Isla R."/>
            <person name="Ushijima S."/>
            <person name="Smith C.A."/>
            <person name="Donoghue J."/>
            <person name="Ahrendt S."/>
            <person name="Andreopoulos W."/>
            <person name="He G."/>
            <person name="LaButti K."/>
            <person name="Lipzen A."/>
            <person name="Ng V."/>
            <person name="Riley R."/>
            <person name="Sandor L."/>
            <person name="Barry K."/>
            <person name="Martinez A.T."/>
            <person name="Xiao Y."/>
            <person name="Gibbons J.G."/>
            <person name="Terashima K."/>
            <person name="Grigoriev I.V."/>
            <person name="Hibbett D."/>
        </authorList>
    </citation>
    <scope>NUCLEOTIDE SEQUENCE</scope>
    <source>
        <strain evidence="6">ET3784</strain>
    </source>
</reference>
<dbReference type="AlphaFoldDB" id="A0AA38MVZ9"/>
<proteinExistence type="inferred from homology"/>
<name>A0AA38MVZ9_9AGAR</name>
<dbReference type="PANTHER" id="PTHR33798">
    <property type="entry name" value="FLAVOPROTEIN OXYGENASE"/>
    <property type="match status" value="1"/>
</dbReference>
<dbReference type="InterPro" id="IPR012349">
    <property type="entry name" value="Split_barrel_FMN-bd"/>
</dbReference>
<evidence type="ECO:0000313" key="7">
    <source>
        <dbReference type="Proteomes" id="UP001176059"/>
    </source>
</evidence>
<organism evidence="6 7">
    <name type="scientific">Lentinula guzmanii</name>
    <dbReference type="NCBI Taxonomy" id="2804957"/>
    <lineage>
        <taxon>Eukaryota</taxon>
        <taxon>Fungi</taxon>
        <taxon>Dikarya</taxon>
        <taxon>Basidiomycota</taxon>
        <taxon>Agaricomycotina</taxon>
        <taxon>Agaricomycetes</taxon>
        <taxon>Agaricomycetidae</taxon>
        <taxon>Agaricales</taxon>
        <taxon>Marasmiineae</taxon>
        <taxon>Omphalotaceae</taxon>
        <taxon>Lentinula</taxon>
    </lineage>
</organism>
<sequence length="312" mass="34448">MPTSTMKSGSNLETSTNTLLGLDANNYHEALVANCLDGLPPFEESSYNTSGEPAIKYIQPPNPAWKFGESVESTELGRKWMEGAKFEDDWEHFDAEKEENRKIYTLMISGIQPRPIAFVSSVSATGEENIAPFSFFQALCPSPPLIMISAFNAPRVKDTTANIQATKEFTVNIISLPWIVQANAASIDAPVHISEWEVAGLTKEPSTHVRAPRVKESAFSIECTLFDKYDVVHPDTGVNTSTITFGLIKCIHVRKDVLNARGLPDPAKLQSVSRLGDISYGLTTEAFRLPRPSWASDGETIEKILEERKKAE</sequence>
<dbReference type="SUPFAM" id="SSF50475">
    <property type="entry name" value="FMN-binding split barrel"/>
    <property type="match status" value="1"/>
</dbReference>
<accession>A0AA38MVZ9</accession>
<evidence type="ECO:0000256" key="1">
    <source>
        <dbReference type="ARBA" id="ARBA00001917"/>
    </source>
</evidence>
<dbReference type="GO" id="GO:0010181">
    <property type="term" value="F:FMN binding"/>
    <property type="evidence" value="ECO:0007669"/>
    <property type="project" value="InterPro"/>
</dbReference>
<protein>
    <recommendedName>
        <fullName evidence="5">Flavin reductase like domain-containing protein</fullName>
    </recommendedName>
</protein>
<reference evidence="6" key="1">
    <citation type="submission" date="2022-08" db="EMBL/GenBank/DDBJ databases">
        <authorList>
            <consortium name="DOE Joint Genome Institute"/>
            <person name="Min B."/>
            <person name="Sierra-Patev S."/>
            <person name="Naranjo-Ortiz M."/>
            <person name="Looney B."/>
            <person name="Konkel Z."/>
            <person name="Slot J.C."/>
            <person name="Sakamoto Y."/>
            <person name="Steenwyk J.L."/>
            <person name="Rokas A."/>
            <person name="Carro J."/>
            <person name="Camarero S."/>
            <person name="Ferreira P."/>
            <person name="Molpeceres G."/>
            <person name="Ruiz-duenas F.J."/>
            <person name="Serrano A."/>
            <person name="Henrissat B."/>
            <person name="Drula E."/>
            <person name="Hughes K.W."/>
            <person name="Mata J.L."/>
            <person name="Ishikawa N.K."/>
            <person name="Vargas-Isla R."/>
            <person name="Ushijima S."/>
            <person name="Smith C.A."/>
            <person name="Ahrendt S."/>
            <person name="Andreopoulos W."/>
            <person name="He G."/>
            <person name="LaButti K."/>
            <person name="Lipzen A."/>
            <person name="Ng V."/>
            <person name="Riley R."/>
            <person name="Sandor L."/>
            <person name="Barry K."/>
            <person name="Martinez A.T."/>
            <person name="Xiao Y."/>
            <person name="Gibbons J.G."/>
            <person name="Terashima K."/>
            <person name="Hibbett D.S."/>
            <person name="Grigoriev I.V."/>
        </authorList>
    </citation>
    <scope>NUCLEOTIDE SEQUENCE</scope>
    <source>
        <strain evidence="6">ET3784</strain>
    </source>
</reference>
<gene>
    <name evidence="6" type="ORF">DFJ43DRAFT_1096933</name>
</gene>
<dbReference type="SMART" id="SM00903">
    <property type="entry name" value="Flavin_Reduct"/>
    <property type="match status" value="1"/>
</dbReference>
<comment type="cofactor">
    <cofactor evidence="1">
        <name>FMN</name>
        <dbReference type="ChEBI" id="CHEBI:58210"/>
    </cofactor>
</comment>
<dbReference type="InterPro" id="IPR002563">
    <property type="entry name" value="Flavin_Rdtase-like_dom"/>
</dbReference>
<keyword evidence="3" id="KW-0288">FMN</keyword>
<keyword evidence="7" id="KW-1185">Reference proteome</keyword>
<keyword evidence="2" id="KW-0285">Flavoprotein</keyword>
<evidence type="ECO:0000256" key="4">
    <source>
        <dbReference type="ARBA" id="ARBA00038054"/>
    </source>
</evidence>
<comment type="caution">
    <text evidence="6">The sequence shown here is derived from an EMBL/GenBank/DDBJ whole genome shotgun (WGS) entry which is preliminary data.</text>
</comment>
<dbReference type="PANTHER" id="PTHR33798:SF5">
    <property type="entry name" value="FLAVIN REDUCTASE LIKE DOMAIN-CONTAINING PROTEIN"/>
    <property type="match status" value="1"/>
</dbReference>
<dbReference type="Proteomes" id="UP001176059">
    <property type="component" value="Unassembled WGS sequence"/>
</dbReference>
<feature type="domain" description="Flavin reductase like" evidence="5">
    <location>
        <begin position="109"/>
        <end position="265"/>
    </location>
</feature>
<evidence type="ECO:0000256" key="3">
    <source>
        <dbReference type="ARBA" id="ARBA00022643"/>
    </source>
</evidence>
<dbReference type="Gene3D" id="2.30.110.10">
    <property type="entry name" value="Electron Transport, Fmn-binding Protein, Chain A"/>
    <property type="match status" value="1"/>
</dbReference>
<evidence type="ECO:0000313" key="6">
    <source>
        <dbReference type="EMBL" id="KAJ3719548.1"/>
    </source>
</evidence>
<dbReference type="EMBL" id="JANVFO010000065">
    <property type="protein sequence ID" value="KAJ3719548.1"/>
    <property type="molecule type" value="Genomic_DNA"/>
</dbReference>
<comment type="similarity">
    <text evidence="4">Belongs to the flavoredoxin family.</text>
</comment>
<dbReference type="Pfam" id="PF01613">
    <property type="entry name" value="Flavin_Reduct"/>
    <property type="match status" value="1"/>
</dbReference>
<evidence type="ECO:0000256" key="2">
    <source>
        <dbReference type="ARBA" id="ARBA00022630"/>
    </source>
</evidence>